<evidence type="ECO:0000313" key="2">
    <source>
        <dbReference type="Proteomes" id="UP001234297"/>
    </source>
</evidence>
<organism evidence="1 2">
    <name type="scientific">Persea americana</name>
    <name type="common">Avocado</name>
    <dbReference type="NCBI Taxonomy" id="3435"/>
    <lineage>
        <taxon>Eukaryota</taxon>
        <taxon>Viridiplantae</taxon>
        <taxon>Streptophyta</taxon>
        <taxon>Embryophyta</taxon>
        <taxon>Tracheophyta</taxon>
        <taxon>Spermatophyta</taxon>
        <taxon>Magnoliopsida</taxon>
        <taxon>Magnoliidae</taxon>
        <taxon>Laurales</taxon>
        <taxon>Lauraceae</taxon>
        <taxon>Persea</taxon>
    </lineage>
</organism>
<keyword evidence="2" id="KW-1185">Reference proteome</keyword>
<evidence type="ECO:0000313" key="1">
    <source>
        <dbReference type="EMBL" id="KAJ8630462.1"/>
    </source>
</evidence>
<accession>A0ACC2LAB4</accession>
<name>A0ACC2LAB4_PERAE</name>
<reference evidence="1 2" key="1">
    <citation type="journal article" date="2022" name="Hortic Res">
        <title>A haplotype resolved chromosomal level avocado genome allows analysis of novel avocado genes.</title>
        <authorList>
            <person name="Nath O."/>
            <person name="Fletcher S.J."/>
            <person name="Hayward A."/>
            <person name="Shaw L.M."/>
            <person name="Masouleh A.K."/>
            <person name="Furtado A."/>
            <person name="Henry R.J."/>
            <person name="Mitter N."/>
        </authorList>
    </citation>
    <scope>NUCLEOTIDE SEQUENCE [LARGE SCALE GENOMIC DNA]</scope>
    <source>
        <strain evidence="2">cv. Hass</strain>
    </source>
</reference>
<dbReference type="EMBL" id="CM056815">
    <property type="protein sequence ID" value="KAJ8630462.1"/>
    <property type="molecule type" value="Genomic_DNA"/>
</dbReference>
<comment type="caution">
    <text evidence="1">The sequence shown here is derived from an EMBL/GenBank/DDBJ whole genome shotgun (WGS) entry which is preliminary data.</text>
</comment>
<gene>
    <name evidence="1" type="ORF">MRB53_023785</name>
</gene>
<proteinExistence type="predicted"/>
<sequence length="168" mass="19456">MRNLTPNNTLLRLIQSWRIKNSSKIIPVVESPRPKFDIAMFRKLVKDVKEPQSHEIKALRKISSMIQENEDSRRYAEEVGLVSLMVFLITNTDTYEISQFNNGLSTTEEAMNVLCLLKPSPEALKRVSEDQHGKIIRVLSMVVQRGSYQARIHACDELDMFVIFRDIY</sequence>
<dbReference type="Proteomes" id="UP001234297">
    <property type="component" value="Chromosome 7"/>
</dbReference>
<protein>
    <submittedName>
        <fullName evidence="1">Uncharacterized protein</fullName>
    </submittedName>
</protein>